<keyword evidence="3" id="KW-1185">Reference proteome</keyword>
<feature type="region of interest" description="Disordered" evidence="1">
    <location>
        <begin position="37"/>
        <end position="112"/>
    </location>
</feature>
<dbReference type="KEGG" id="aalt:CC77DRAFT_529578"/>
<feature type="compositionally biased region" description="Basic and acidic residues" evidence="1">
    <location>
        <begin position="41"/>
        <end position="61"/>
    </location>
</feature>
<dbReference type="GeneID" id="29117625"/>
<gene>
    <name evidence="2" type="ORF">CC77DRAFT_529578</name>
</gene>
<proteinExistence type="predicted"/>
<evidence type="ECO:0000313" key="2">
    <source>
        <dbReference type="EMBL" id="OAG24527.1"/>
    </source>
</evidence>
<dbReference type="Proteomes" id="UP000077248">
    <property type="component" value="Unassembled WGS sequence"/>
</dbReference>
<dbReference type="RefSeq" id="XP_018389948.1">
    <property type="nucleotide sequence ID" value="XM_018532031.1"/>
</dbReference>
<organism evidence="2 3">
    <name type="scientific">Alternaria alternata</name>
    <name type="common">Alternaria rot fungus</name>
    <name type="synonym">Torula alternata</name>
    <dbReference type="NCBI Taxonomy" id="5599"/>
    <lineage>
        <taxon>Eukaryota</taxon>
        <taxon>Fungi</taxon>
        <taxon>Dikarya</taxon>
        <taxon>Ascomycota</taxon>
        <taxon>Pezizomycotina</taxon>
        <taxon>Dothideomycetes</taxon>
        <taxon>Pleosporomycetidae</taxon>
        <taxon>Pleosporales</taxon>
        <taxon>Pleosporineae</taxon>
        <taxon>Pleosporaceae</taxon>
        <taxon>Alternaria</taxon>
        <taxon>Alternaria sect. Alternaria</taxon>
        <taxon>Alternaria alternata complex</taxon>
    </lineage>
</organism>
<sequence>MVLQPLPKRTKRRCEKSTRFRGRLKSPICVTNVSAVNSSENKYEQRQDEQTRNISKKHDSRTTASAHAQDKPKTNAADASTPAGPTEAKVEKLKWPLPPSSIHDGLLFRKVG</sequence>
<name>A0A177DXY6_ALTAL</name>
<evidence type="ECO:0000256" key="1">
    <source>
        <dbReference type="SAM" id="MobiDB-lite"/>
    </source>
</evidence>
<reference evidence="2 3" key="1">
    <citation type="submission" date="2016-05" db="EMBL/GenBank/DDBJ databases">
        <title>Comparative analysis of secretome profiles of manganese(II)-oxidizing ascomycete fungi.</title>
        <authorList>
            <consortium name="DOE Joint Genome Institute"/>
            <person name="Zeiner C.A."/>
            <person name="Purvine S.O."/>
            <person name="Zink E.M."/>
            <person name="Wu S."/>
            <person name="Pasa-Tolic L."/>
            <person name="Chaput D.L."/>
            <person name="Haridas S."/>
            <person name="Grigoriev I.V."/>
            <person name="Santelli C.M."/>
            <person name="Hansel C.M."/>
        </authorList>
    </citation>
    <scope>NUCLEOTIDE SEQUENCE [LARGE SCALE GENOMIC DNA]</scope>
    <source>
        <strain evidence="2 3">SRC1lrK2f</strain>
    </source>
</reference>
<dbReference type="VEuPathDB" id="FungiDB:CC77DRAFT_529578"/>
<protein>
    <submittedName>
        <fullName evidence="2">Uncharacterized protein</fullName>
    </submittedName>
</protein>
<dbReference type="EMBL" id="KV441471">
    <property type="protein sequence ID" value="OAG24527.1"/>
    <property type="molecule type" value="Genomic_DNA"/>
</dbReference>
<accession>A0A177DXY6</accession>
<dbReference type="AlphaFoldDB" id="A0A177DXY6"/>
<evidence type="ECO:0000313" key="3">
    <source>
        <dbReference type="Proteomes" id="UP000077248"/>
    </source>
</evidence>